<dbReference type="Proteomes" id="UP001500630">
    <property type="component" value="Unassembled WGS sequence"/>
</dbReference>
<evidence type="ECO:0000256" key="1">
    <source>
        <dbReference type="SAM" id="MobiDB-lite"/>
    </source>
</evidence>
<gene>
    <name evidence="2" type="ORF">GCM10022419_098430</name>
</gene>
<feature type="region of interest" description="Disordered" evidence="1">
    <location>
        <begin position="1"/>
        <end position="64"/>
    </location>
</feature>
<protein>
    <submittedName>
        <fullName evidence="2">Uncharacterized protein</fullName>
    </submittedName>
</protein>
<comment type="caution">
    <text evidence="2">The sequence shown here is derived from an EMBL/GenBank/DDBJ whole genome shotgun (WGS) entry which is preliminary data.</text>
</comment>
<sequence length="157" mass="16704">MDDRPRSQAHGKQSTPQAVATEEPLTGGNRARQVVRAGDTATGSTTWATWPGPGASSRRAGYRSPTKPGIYANCATVTAPPNQRTSWTRWCAGGHRGGERQRSHTHGWSLIAGFDGWPRWEGTTTYTSGPDDTGALAAYLVAHSPVPAPPGDRVTIL</sequence>
<reference evidence="3" key="1">
    <citation type="journal article" date="2019" name="Int. J. Syst. Evol. Microbiol.">
        <title>The Global Catalogue of Microorganisms (GCM) 10K type strain sequencing project: providing services to taxonomists for standard genome sequencing and annotation.</title>
        <authorList>
            <consortium name="The Broad Institute Genomics Platform"/>
            <consortium name="The Broad Institute Genome Sequencing Center for Infectious Disease"/>
            <person name="Wu L."/>
            <person name="Ma J."/>
        </authorList>
    </citation>
    <scope>NUCLEOTIDE SEQUENCE [LARGE SCALE GENOMIC DNA]</scope>
    <source>
        <strain evidence="3">JCM 17326</strain>
    </source>
</reference>
<organism evidence="2 3">
    <name type="scientific">Nonomuraea rosea</name>
    <dbReference type="NCBI Taxonomy" id="638574"/>
    <lineage>
        <taxon>Bacteria</taxon>
        <taxon>Bacillati</taxon>
        <taxon>Actinomycetota</taxon>
        <taxon>Actinomycetes</taxon>
        <taxon>Streptosporangiales</taxon>
        <taxon>Streptosporangiaceae</taxon>
        <taxon>Nonomuraea</taxon>
    </lineage>
</organism>
<accession>A0ABP6Z7P2</accession>
<evidence type="ECO:0000313" key="2">
    <source>
        <dbReference type="EMBL" id="GAA3599051.1"/>
    </source>
</evidence>
<keyword evidence="3" id="KW-1185">Reference proteome</keyword>
<name>A0ABP6Z7P2_9ACTN</name>
<evidence type="ECO:0000313" key="3">
    <source>
        <dbReference type="Proteomes" id="UP001500630"/>
    </source>
</evidence>
<dbReference type="EMBL" id="BAABDQ010000033">
    <property type="protein sequence ID" value="GAA3599051.1"/>
    <property type="molecule type" value="Genomic_DNA"/>
</dbReference>
<proteinExistence type="predicted"/>